<dbReference type="Pfam" id="PF17921">
    <property type="entry name" value="Integrase_H2C2"/>
    <property type="match status" value="1"/>
</dbReference>
<feature type="region of interest" description="Disordered" evidence="1">
    <location>
        <begin position="788"/>
        <end position="817"/>
    </location>
</feature>
<dbReference type="InterPro" id="IPR036397">
    <property type="entry name" value="RNaseH_sf"/>
</dbReference>
<dbReference type="Pfam" id="PF03732">
    <property type="entry name" value="Retrotrans_gag"/>
    <property type="match status" value="1"/>
</dbReference>
<feature type="compositionally biased region" description="Low complexity" evidence="1">
    <location>
        <begin position="733"/>
        <end position="749"/>
    </location>
</feature>
<dbReference type="Gene3D" id="3.10.10.10">
    <property type="entry name" value="HIV Type 1 Reverse Transcriptase, subunit A, domain 1"/>
    <property type="match status" value="1"/>
</dbReference>
<feature type="domain" description="Integrase catalytic" evidence="3">
    <location>
        <begin position="264"/>
        <end position="426"/>
    </location>
</feature>
<protein>
    <submittedName>
        <fullName evidence="4">Reverse transcriptase domain-containing protein</fullName>
    </submittedName>
</protein>
<dbReference type="PANTHER" id="PTHR24559:SF427">
    <property type="entry name" value="RNA-DIRECTED DNA POLYMERASE"/>
    <property type="match status" value="1"/>
</dbReference>
<dbReference type="Gene3D" id="3.30.420.10">
    <property type="entry name" value="Ribonuclease H-like superfamily/Ribonuclease H"/>
    <property type="match status" value="2"/>
</dbReference>
<accession>A0ABQ5EJC8</accession>
<dbReference type="Proteomes" id="UP001151760">
    <property type="component" value="Unassembled WGS sequence"/>
</dbReference>
<evidence type="ECO:0000313" key="5">
    <source>
        <dbReference type="Proteomes" id="UP001151760"/>
    </source>
</evidence>
<dbReference type="SUPFAM" id="SSF56672">
    <property type="entry name" value="DNA/RNA polymerases"/>
    <property type="match status" value="1"/>
</dbReference>
<dbReference type="InterPro" id="IPR005162">
    <property type="entry name" value="Retrotrans_gag_dom"/>
</dbReference>
<dbReference type="CDD" id="cd01647">
    <property type="entry name" value="RT_LTR"/>
    <property type="match status" value="1"/>
</dbReference>
<dbReference type="GO" id="GO:0003964">
    <property type="term" value="F:RNA-directed DNA polymerase activity"/>
    <property type="evidence" value="ECO:0007669"/>
    <property type="project" value="UniProtKB-KW"/>
</dbReference>
<evidence type="ECO:0000259" key="2">
    <source>
        <dbReference type="PROSITE" id="PS50878"/>
    </source>
</evidence>
<dbReference type="InterPro" id="IPR043128">
    <property type="entry name" value="Rev_trsase/Diguanyl_cyclase"/>
</dbReference>
<dbReference type="PANTHER" id="PTHR24559">
    <property type="entry name" value="TRANSPOSON TY3-I GAG-POL POLYPROTEIN"/>
    <property type="match status" value="1"/>
</dbReference>
<sequence>MCIDYRELNKLAVKNCYPLLRIDNLFDQLQGSSVYSRINQRSGYHQLRVREEEIPKTAFITRYGHYEFHVMPFGLTNAPTIFMDLMNWVCKPYLDKFVIIFIDDILIYSRSKEEHEEHLKQILELLKKEEFEGIHVDPAKIEFIKDGHRLRLQRKFANFYGEKQEEAFQLLKQKLYNALILSLPEGTKNFVVYYDASHKGLGAICYKRRNLQHILDQKELSMGQRRWLELLSDYDCEIFYHPGKVKVVAGLRDLIMHESYKSKYSIHPGSDKMYQDLKKWYWWPNIKAKIVTHIPQWKWEKITMDFVTKLPKTSSGHDTIWLIVDHLTKSTHFLLMKETDSMEKLTRLYLKEKALGTQLDMSIAYHPQTDGQSERTIQTLEDMLRACMIDFGKGWDRHLPLVEFLYNNSYHTSFKAAQFEALYGRKCRSHVCWTEVGDIQLTGPEIIHEITEKIVQIKSRIQAAHDLSPWKGVIRFRKWGKLNPRYIGPFEILAKASFDVDLLVETLVKEFRLEYEYWGCGVGFWLGYGHSDYFYFFRRISRECGILFSVSYPSRFYFVEVPVAPEVEEAAVALLAGVLELDTHSSSEVDPSKSSLPPVSIAPTVSPFLCSDDSKSDTEMPERHVSPAPYDAMLTRWRSRVSSQSSSPTTYTPEIPTAPILPAPSTIVAPSIDIISPVDAPPGIGRRRAILIRPGEDIPISRLYRTHPGGPCMALTARKSVRPLPSHRHSSSDHSSSGHSISGHSLSGHTPPNTTIDDSSAPPRFLYPSLARTIQCSEAYHRWRSAPLSTMYPPTTSESSTRDSSFKLSVGPSRKRCRSPAATMTSFIHASRALVPSRADLFPPRKRFRDSISLEDNVKKDIDADVLADIKADATIVKVIVDRDVVAEVDAGIYMKVDVGVDVEDEVESSDRCTMEVGVDVVAGIDIPDGMLMPDVIERLEQDIETGQRELEARSLIVGGERASLLEQVASLERSNARLRGTIMTITRSGMTLKAIEELINQRVAEALAAYEANRAAELAVKSQSQNGDDDDNRNVKENGNGNGGGNRDRNGRGNGNGNEGGIRNENPNRNDRGVMPVTRECTYHDFVKCQPLNFKGTEGVVGLTRWFKKMETMFHISNCPESAHKRTIGADAAFSMSWRELMKLMTEVYCPRNEIQKMESELWNLTVKNNDLAAHTQRFQELTMMYTKMVPEEEDRVEKFIRGLLDNI</sequence>
<dbReference type="InterPro" id="IPR053134">
    <property type="entry name" value="RNA-dir_DNA_polymerase"/>
</dbReference>
<feature type="domain" description="Reverse transcriptase" evidence="2">
    <location>
        <begin position="1"/>
        <end position="164"/>
    </location>
</feature>
<dbReference type="SUPFAM" id="SSF53098">
    <property type="entry name" value="Ribonuclease H-like"/>
    <property type="match status" value="1"/>
</dbReference>
<keyword evidence="5" id="KW-1185">Reference proteome</keyword>
<dbReference type="Pfam" id="PF17919">
    <property type="entry name" value="RT_RNaseH_2"/>
    <property type="match status" value="1"/>
</dbReference>
<feature type="region of interest" description="Disordered" evidence="1">
    <location>
        <begin position="721"/>
        <end position="761"/>
    </location>
</feature>
<keyword evidence="4" id="KW-0695">RNA-directed DNA polymerase</keyword>
<dbReference type="Gene3D" id="1.10.340.70">
    <property type="match status" value="1"/>
</dbReference>
<dbReference type="InterPro" id="IPR041588">
    <property type="entry name" value="Integrase_H2C2"/>
</dbReference>
<evidence type="ECO:0000256" key="1">
    <source>
        <dbReference type="SAM" id="MobiDB-lite"/>
    </source>
</evidence>
<gene>
    <name evidence="4" type="ORF">Tco_0977183</name>
</gene>
<dbReference type="InterPro" id="IPR001584">
    <property type="entry name" value="Integrase_cat-core"/>
</dbReference>
<evidence type="ECO:0000259" key="3">
    <source>
        <dbReference type="PROSITE" id="PS50994"/>
    </source>
</evidence>
<dbReference type="Gene3D" id="3.30.70.270">
    <property type="match status" value="1"/>
</dbReference>
<keyword evidence="4" id="KW-0808">Transferase</keyword>
<dbReference type="PROSITE" id="PS50994">
    <property type="entry name" value="INTEGRASE"/>
    <property type="match status" value="1"/>
</dbReference>
<dbReference type="InterPro" id="IPR012337">
    <property type="entry name" value="RNaseH-like_sf"/>
</dbReference>
<feature type="region of interest" description="Disordered" evidence="1">
    <location>
        <begin position="1020"/>
        <end position="1075"/>
    </location>
</feature>
<organism evidence="4 5">
    <name type="scientific">Tanacetum coccineum</name>
    <dbReference type="NCBI Taxonomy" id="301880"/>
    <lineage>
        <taxon>Eukaryota</taxon>
        <taxon>Viridiplantae</taxon>
        <taxon>Streptophyta</taxon>
        <taxon>Embryophyta</taxon>
        <taxon>Tracheophyta</taxon>
        <taxon>Spermatophyta</taxon>
        <taxon>Magnoliopsida</taxon>
        <taxon>eudicotyledons</taxon>
        <taxon>Gunneridae</taxon>
        <taxon>Pentapetalae</taxon>
        <taxon>asterids</taxon>
        <taxon>campanulids</taxon>
        <taxon>Asterales</taxon>
        <taxon>Asteraceae</taxon>
        <taxon>Asteroideae</taxon>
        <taxon>Anthemideae</taxon>
        <taxon>Anthemidinae</taxon>
        <taxon>Tanacetum</taxon>
    </lineage>
</organism>
<comment type="caution">
    <text evidence="4">The sequence shown here is derived from an EMBL/GenBank/DDBJ whole genome shotgun (WGS) entry which is preliminary data.</text>
</comment>
<name>A0ABQ5EJC8_9ASTR</name>
<dbReference type="InterPro" id="IPR041577">
    <property type="entry name" value="RT_RNaseH_2"/>
</dbReference>
<reference evidence="4" key="1">
    <citation type="journal article" date="2022" name="Int. J. Mol. Sci.">
        <title>Draft Genome of Tanacetum Coccineum: Genomic Comparison of Closely Related Tanacetum-Family Plants.</title>
        <authorList>
            <person name="Yamashiro T."/>
            <person name="Shiraishi A."/>
            <person name="Nakayama K."/>
            <person name="Satake H."/>
        </authorList>
    </citation>
    <scope>NUCLEOTIDE SEQUENCE</scope>
</reference>
<dbReference type="InterPro" id="IPR000477">
    <property type="entry name" value="RT_dom"/>
</dbReference>
<dbReference type="EMBL" id="BQNB010016372">
    <property type="protein sequence ID" value="GJT51026.1"/>
    <property type="molecule type" value="Genomic_DNA"/>
</dbReference>
<dbReference type="PROSITE" id="PS50878">
    <property type="entry name" value="RT_POL"/>
    <property type="match status" value="1"/>
</dbReference>
<reference evidence="4" key="2">
    <citation type="submission" date="2022-01" db="EMBL/GenBank/DDBJ databases">
        <authorList>
            <person name="Yamashiro T."/>
            <person name="Shiraishi A."/>
            <person name="Satake H."/>
            <person name="Nakayama K."/>
        </authorList>
    </citation>
    <scope>NUCLEOTIDE SEQUENCE</scope>
</reference>
<dbReference type="Pfam" id="PF00078">
    <property type="entry name" value="RVT_1"/>
    <property type="match status" value="1"/>
</dbReference>
<keyword evidence="4" id="KW-0548">Nucleotidyltransferase</keyword>
<proteinExistence type="predicted"/>
<dbReference type="InterPro" id="IPR043502">
    <property type="entry name" value="DNA/RNA_pol_sf"/>
</dbReference>
<evidence type="ECO:0000313" key="4">
    <source>
        <dbReference type="EMBL" id="GJT51026.1"/>
    </source>
</evidence>